<feature type="transmembrane region" description="Helical" evidence="14">
    <location>
        <begin position="146"/>
        <end position="166"/>
    </location>
</feature>
<reference evidence="15" key="1">
    <citation type="submission" date="2020-10" db="EMBL/GenBank/DDBJ databases">
        <authorList>
            <person name="Gilroy R."/>
        </authorList>
    </citation>
    <scope>NUCLEOTIDE SEQUENCE</scope>
    <source>
        <strain evidence="15">ChiHecec3B27-6122</strain>
    </source>
</reference>
<evidence type="ECO:0000256" key="10">
    <source>
        <dbReference type="ARBA" id="ARBA00037387"/>
    </source>
</evidence>
<sequence length="269" mass="28306">MNFFLELLQTPTIILAIVALIGLIAQRKKFSEVLSGTVKTALGYLVLSAGSSLLVTEILPFVGLFQEVFNLSGFATGSEIIVGAMQDAVPVIASTSAIIMGAGFLVNILLARITPLKYIFLTGHMMWINSVAVAFCLYSAGMSSGAIIGIGIVLQGIILTLIPAIAQPVVRKITGSDDFAIGHLTTLGTVSSAYVGKLVGKGSKSAEDMKLPEGLKFFKDTSMSIAIVMFVFYMLVVILAGPESVGAYSGGTNYLIYGLLKALGFTYGL</sequence>
<dbReference type="PANTHER" id="PTHR33843:SF4">
    <property type="entry name" value="ASCORBATE-SPECIFIC PTS SYSTEM EIIC COMPONENT"/>
    <property type="match status" value="1"/>
</dbReference>
<feature type="transmembrane region" description="Helical" evidence="14">
    <location>
        <begin position="6"/>
        <end position="25"/>
    </location>
</feature>
<keyword evidence="9 14" id="KW-0472">Membrane</keyword>
<keyword evidence="3" id="KW-0813">Transport</keyword>
<evidence type="ECO:0000256" key="12">
    <source>
        <dbReference type="ARBA" id="ARBA00039702"/>
    </source>
</evidence>
<proteinExistence type="inferred from homology"/>
<evidence type="ECO:0000256" key="2">
    <source>
        <dbReference type="ARBA" id="ARBA00011738"/>
    </source>
</evidence>
<reference evidence="15" key="2">
    <citation type="journal article" date="2021" name="PeerJ">
        <title>Extensive microbial diversity within the chicken gut microbiome revealed by metagenomics and culture.</title>
        <authorList>
            <person name="Gilroy R."/>
            <person name="Ravi A."/>
            <person name="Getino M."/>
            <person name="Pursley I."/>
            <person name="Horton D.L."/>
            <person name="Alikhan N.F."/>
            <person name="Baker D."/>
            <person name="Gharbi K."/>
            <person name="Hall N."/>
            <person name="Watson M."/>
            <person name="Adriaenssens E.M."/>
            <person name="Foster-Nyarko E."/>
            <person name="Jarju S."/>
            <person name="Secka A."/>
            <person name="Antonio M."/>
            <person name="Oren A."/>
            <person name="Chaudhuri R.R."/>
            <person name="La Ragione R."/>
            <person name="Hildebrand F."/>
            <person name="Pallen M.J."/>
        </authorList>
    </citation>
    <scope>NUCLEOTIDE SEQUENCE</scope>
    <source>
        <strain evidence="15">ChiHecec3B27-6122</strain>
    </source>
</reference>
<evidence type="ECO:0000256" key="1">
    <source>
        <dbReference type="ARBA" id="ARBA00004651"/>
    </source>
</evidence>
<dbReference type="GO" id="GO:0005886">
    <property type="term" value="C:plasma membrane"/>
    <property type="evidence" value="ECO:0007669"/>
    <property type="project" value="UniProtKB-SubCell"/>
</dbReference>
<dbReference type="InterPro" id="IPR004703">
    <property type="entry name" value="PTS_sugar-sp_permease"/>
</dbReference>
<evidence type="ECO:0000313" key="15">
    <source>
        <dbReference type="EMBL" id="HIS97522.1"/>
    </source>
</evidence>
<evidence type="ECO:0000256" key="14">
    <source>
        <dbReference type="SAM" id="Phobius"/>
    </source>
</evidence>
<accession>A0A9D1G5T2</accession>
<evidence type="ECO:0000256" key="9">
    <source>
        <dbReference type="ARBA" id="ARBA00023136"/>
    </source>
</evidence>
<organism evidence="15 16">
    <name type="scientific">Candidatus Scatomorpha pullistercoris</name>
    <dbReference type="NCBI Taxonomy" id="2840929"/>
    <lineage>
        <taxon>Bacteria</taxon>
        <taxon>Bacillati</taxon>
        <taxon>Bacillota</taxon>
        <taxon>Clostridia</taxon>
        <taxon>Eubacteriales</taxon>
        <taxon>Candidatus Scatomorpha</taxon>
    </lineage>
</organism>
<protein>
    <recommendedName>
        <fullName evidence="12">Ascorbate-specific PTS system EIIC component</fullName>
    </recommendedName>
    <alternativeName>
        <fullName evidence="13">Ascorbate-specific permease IIC component UlaA</fullName>
    </alternativeName>
</protein>
<feature type="transmembrane region" description="Helical" evidence="14">
    <location>
        <begin position="223"/>
        <end position="241"/>
    </location>
</feature>
<evidence type="ECO:0000256" key="8">
    <source>
        <dbReference type="ARBA" id="ARBA00022989"/>
    </source>
</evidence>
<comment type="function">
    <text evidence="10">The phosphoenolpyruvate-dependent sugar phosphotransferase system (sugar PTS), a major carbohydrate active transport system, catalyzes the phosphorylation of incoming sugar substrates concomitantly with their translocation across the cell membrane. The enzyme II UlaABC PTS system is involved in ascorbate transport.</text>
</comment>
<keyword evidence="8 14" id="KW-1133">Transmembrane helix</keyword>
<keyword evidence="6" id="KW-0598">Phosphotransferase system</keyword>
<dbReference type="Pfam" id="PF03611">
    <property type="entry name" value="EIIC-GAT"/>
    <property type="match status" value="1"/>
</dbReference>
<evidence type="ECO:0000256" key="13">
    <source>
        <dbReference type="ARBA" id="ARBA00042859"/>
    </source>
</evidence>
<dbReference type="AlphaFoldDB" id="A0A9D1G5T2"/>
<evidence type="ECO:0000313" key="16">
    <source>
        <dbReference type="Proteomes" id="UP000886876"/>
    </source>
</evidence>
<dbReference type="Proteomes" id="UP000886876">
    <property type="component" value="Unassembled WGS sequence"/>
</dbReference>
<feature type="transmembrane region" description="Helical" evidence="14">
    <location>
        <begin position="45"/>
        <end position="69"/>
    </location>
</feature>
<keyword evidence="5" id="KW-0762">Sugar transport</keyword>
<dbReference type="GO" id="GO:0009401">
    <property type="term" value="P:phosphoenolpyruvate-dependent sugar phosphotransferase system"/>
    <property type="evidence" value="ECO:0007669"/>
    <property type="project" value="UniProtKB-KW"/>
</dbReference>
<keyword evidence="7 14" id="KW-0812">Transmembrane</keyword>
<dbReference type="EMBL" id="DVJS01000149">
    <property type="protein sequence ID" value="HIS97522.1"/>
    <property type="molecule type" value="Genomic_DNA"/>
</dbReference>
<comment type="subunit">
    <text evidence="2">Homodimer.</text>
</comment>
<dbReference type="PANTHER" id="PTHR33843">
    <property type="entry name" value="ASCORBATE-SPECIFIC PTS SYSTEM EIIC COMPONENT"/>
    <property type="match status" value="1"/>
</dbReference>
<evidence type="ECO:0000256" key="11">
    <source>
        <dbReference type="ARBA" id="ARBA00038218"/>
    </source>
</evidence>
<evidence type="ECO:0000256" key="5">
    <source>
        <dbReference type="ARBA" id="ARBA00022597"/>
    </source>
</evidence>
<comment type="caution">
    <text evidence="15">The sequence shown here is derived from an EMBL/GenBank/DDBJ whole genome shotgun (WGS) entry which is preliminary data.</text>
</comment>
<feature type="transmembrane region" description="Helical" evidence="14">
    <location>
        <begin position="89"/>
        <end position="111"/>
    </location>
</feature>
<feature type="transmembrane region" description="Helical" evidence="14">
    <location>
        <begin position="118"/>
        <end position="140"/>
    </location>
</feature>
<evidence type="ECO:0000256" key="7">
    <source>
        <dbReference type="ARBA" id="ARBA00022692"/>
    </source>
</evidence>
<name>A0A9D1G5T2_9FIRM</name>
<gene>
    <name evidence="15" type="ORF">IAD42_06050</name>
</gene>
<evidence type="ECO:0000256" key="6">
    <source>
        <dbReference type="ARBA" id="ARBA00022683"/>
    </source>
</evidence>
<comment type="similarity">
    <text evidence="11">Belongs to the UlaA family.</text>
</comment>
<dbReference type="InterPro" id="IPR051562">
    <property type="entry name" value="Ascorbate-PTS_EIIC"/>
</dbReference>
<evidence type="ECO:0000256" key="4">
    <source>
        <dbReference type="ARBA" id="ARBA00022475"/>
    </source>
</evidence>
<comment type="subcellular location">
    <subcellularLocation>
        <location evidence="1">Cell membrane</location>
        <topology evidence="1">Multi-pass membrane protein</topology>
    </subcellularLocation>
</comment>
<keyword evidence="4" id="KW-1003">Cell membrane</keyword>
<evidence type="ECO:0000256" key="3">
    <source>
        <dbReference type="ARBA" id="ARBA00022448"/>
    </source>
</evidence>